<evidence type="ECO:0000256" key="4">
    <source>
        <dbReference type="ARBA" id="ARBA00022801"/>
    </source>
</evidence>
<keyword evidence="7" id="KW-1133">Transmembrane helix</keyword>
<keyword evidence="7" id="KW-0472">Membrane</keyword>
<feature type="domain" description="HYR" evidence="8">
    <location>
        <begin position="1245"/>
        <end position="1327"/>
    </location>
</feature>
<dbReference type="SUPFAM" id="SSF49785">
    <property type="entry name" value="Galactose-binding domain-like"/>
    <property type="match status" value="1"/>
</dbReference>
<keyword evidence="4" id="KW-0378">Hydrolase</keyword>
<gene>
    <name evidence="11" type="ORF">GCM10010976_14480</name>
</gene>
<dbReference type="Pfam" id="PF13385">
    <property type="entry name" value="Laminin_G_3"/>
    <property type="match status" value="1"/>
</dbReference>
<dbReference type="InterPro" id="IPR003410">
    <property type="entry name" value="HYR_dom"/>
</dbReference>
<keyword evidence="7" id="KW-0812">Transmembrane</keyword>
<reference evidence="11" key="1">
    <citation type="journal article" date="2014" name="Int. J. Syst. Evol. Microbiol.">
        <title>Complete genome sequence of Corynebacterium casei LMG S-19264T (=DSM 44701T), isolated from a smear-ripened cheese.</title>
        <authorList>
            <consortium name="US DOE Joint Genome Institute (JGI-PGF)"/>
            <person name="Walter F."/>
            <person name="Albersmeier A."/>
            <person name="Kalinowski J."/>
            <person name="Ruckert C."/>
        </authorList>
    </citation>
    <scope>NUCLEOTIDE SEQUENCE</scope>
    <source>
        <strain evidence="11">CGMCC 1.12751</strain>
    </source>
</reference>
<dbReference type="GO" id="GO:0006508">
    <property type="term" value="P:proteolysis"/>
    <property type="evidence" value="ECO:0007669"/>
    <property type="project" value="UniProtKB-KW"/>
</dbReference>
<dbReference type="SUPFAM" id="SSF49373">
    <property type="entry name" value="Invasin/intimin cell-adhesion fragments"/>
    <property type="match status" value="1"/>
</dbReference>
<feature type="compositionally biased region" description="Gly residues" evidence="6">
    <location>
        <begin position="199"/>
        <end position="208"/>
    </location>
</feature>
<accession>A0A917GG79</accession>
<feature type="domain" description="Ig-like" evidence="9">
    <location>
        <begin position="1584"/>
        <end position="1667"/>
    </location>
</feature>
<evidence type="ECO:0000313" key="11">
    <source>
        <dbReference type="EMBL" id="GGG43988.1"/>
    </source>
</evidence>
<dbReference type="PROSITE" id="PS51829">
    <property type="entry name" value="P_HOMO_B"/>
    <property type="match status" value="1"/>
</dbReference>
<dbReference type="Gene3D" id="2.60.120.200">
    <property type="match status" value="1"/>
</dbReference>
<evidence type="ECO:0000259" key="10">
    <source>
        <dbReference type="PROSITE" id="PS51829"/>
    </source>
</evidence>
<dbReference type="InterPro" id="IPR049304">
    <property type="entry name" value="Gly_rich_dom"/>
</dbReference>
<dbReference type="RefSeq" id="WP_188463359.1">
    <property type="nucleotide sequence ID" value="NZ_BMFQ01000002.1"/>
</dbReference>
<dbReference type="GO" id="GO:0004252">
    <property type="term" value="F:serine-type endopeptidase activity"/>
    <property type="evidence" value="ECO:0007669"/>
    <property type="project" value="InterPro"/>
</dbReference>
<dbReference type="GO" id="GO:0005975">
    <property type="term" value="P:carbohydrate metabolic process"/>
    <property type="evidence" value="ECO:0007669"/>
    <property type="project" value="UniProtKB-ARBA"/>
</dbReference>
<evidence type="ECO:0000259" key="9">
    <source>
        <dbReference type="PROSITE" id="PS50835"/>
    </source>
</evidence>
<evidence type="ECO:0008006" key="13">
    <source>
        <dbReference type="Google" id="ProtNLM"/>
    </source>
</evidence>
<protein>
    <recommendedName>
        <fullName evidence="13">HYR domain-containing protein</fullName>
    </recommendedName>
</protein>
<dbReference type="Gene3D" id="2.60.120.260">
    <property type="entry name" value="Galactose-binding domain-like"/>
    <property type="match status" value="1"/>
</dbReference>
<evidence type="ECO:0000256" key="6">
    <source>
        <dbReference type="SAM" id="MobiDB-lite"/>
    </source>
</evidence>
<dbReference type="InterPro" id="IPR008964">
    <property type="entry name" value="Invasin/intimin_cell_adhesion"/>
</dbReference>
<dbReference type="Pfam" id="PF01483">
    <property type="entry name" value="P_proprotein"/>
    <property type="match status" value="1"/>
</dbReference>
<dbReference type="EMBL" id="BMFQ01000002">
    <property type="protein sequence ID" value="GGG43988.1"/>
    <property type="molecule type" value="Genomic_DNA"/>
</dbReference>
<dbReference type="SUPFAM" id="SSF49899">
    <property type="entry name" value="Concanavalin A-like lectins/glucanases"/>
    <property type="match status" value="1"/>
</dbReference>
<dbReference type="Pfam" id="PF21722">
    <property type="entry name" value="Gly_rich_2"/>
    <property type="match status" value="1"/>
</dbReference>
<dbReference type="Pfam" id="PF02368">
    <property type="entry name" value="Big_2"/>
    <property type="match status" value="1"/>
</dbReference>
<feature type="transmembrane region" description="Helical" evidence="7">
    <location>
        <begin position="39"/>
        <end position="59"/>
    </location>
</feature>
<keyword evidence="2" id="KW-0732">Signal</keyword>
<evidence type="ECO:0000259" key="8">
    <source>
        <dbReference type="PROSITE" id="PS50825"/>
    </source>
</evidence>
<evidence type="ECO:0000256" key="3">
    <source>
        <dbReference type="ARBA" id="ARBA00022737"/>
    </source>
</evidence>
<dbReference type="InterPro" id="IPR006558">
    <property type="entry name" value="LamG-like"/>
</dbReference>
<feature type="domain" description="P/Homo B" evidence="10">
    <location>
        <begin position="292"/>
        <end position="450"/>
    </location>
</feature>
<keyword evidence="3" id="KW-0677">Repeat</keyword>
<evidence type="ECO:0000256" key="7">
    <source>
        <dbReference type="SAM" id="Phobius"/>
    </source>
</evidence>
<organism evidence="11 12">
    <name type="scientific">Bizionia arctica</name>
    <dbReference type="NCBI Taxonomy" id="1495645"/>
    <lineage>
        <taxon>Bacteria</taxon>
        <taxon>Pseudomonadati</taxon>
        <taxon>Bacteroidota</taxon>
        <taxon>Flavobacteriia</taxon>
        <taxon>Flavobacteriales</taxon>
        <taxon>Flavobacteriaceae</taxon>
        <taxon>Bizionia</taxon>
    </lineage>
</organism>
<dbReference type="PROSITE" id="PS50825">
    <property type="entry name" value="HYR"/>
    <property type="match status" value="6"/>
</dbReference>
<evidence type="ECO:0000256" key="5">
    <source>
        <dbReference type="ARBA" id="ARBA00023157"/>
    </source>
</evidence>
<feature type="domain" description="HYR" evidence="8">
    <location>
        <begin position="1328"/>
        <end position="1411"/>
    </location>
</feature>
<dbReference type="Pfam" id="PF02494">
    <property type="entry name" value="HYR"/>
    <property type="match status" value="3"/>
</dbReference>
<feature type="region of interest" description="Disordered" evidence="6">
    <location>
        <begin position="173"/>
        <end position="252"/>
    </location>
</feature>
<dbReference type="InterPro" id="IPR013320">
    <property type="entry name" value="ConA-like_dom_sf"/>
</dbReference>
<dbReference type="SMART" id="SM00089">
    <property type="entry name" value="PKD"/>
    <property type="match status" value="5"/>
</dbReference>
<feature type="domain" description="HYR" evidence="8">
    <location>
        <begin position="504"/>
        <end position="592"/>
    </location>
</feature>
<evidence type="ECO:0000256" key="2">
    <source>
        <dbReference type="ARBA" id="ARBA00022729"/>
    </source>
</evidence>
<keyword evidence="5" id="KW-1015">Disulfide bond</keyword>
<feature type="domain" description="HYR" evidence="8">
    <location>
        <begin position="917"/>
        <end position="998"/>
    </location>
</feature>
<name>A0A917GG79_9FLAO</name>
<sequence>MTKKTTLNAFLPFTYTKDVNGLMKPSNSNTYLVNNHKTISWGIGLLILLFGLFTNGVYAQDVTNNIPGSYTTTVPTNAVSATVEIWGAGGAGGGSLNASRGGSGGGGGGYTILNFTVSSGQNIDYIVGKGGDGGYNSGEDGTLTELTHLPSSTTLIANGGKRGIQRNNVNTPGGAGGVATGGSNNITGQKGGDTDNRGWPGGNGGSSPNGGTEVLGRYNENGYDGNPPGGGAAGGEYADSGSNRSRTGGNGANGRVIITYTIAIPLTVNLTGTPDTICPGGSATLTATSSGGGGEQVLSGSNSYNYPITDGDTSISPINLSGSGGATVANTDIIQVTLNIDHTYDADLVVSLISPTGEEMFLFTDIGGGGNNFTNTIIRTDINNPIQNYGAPFTGIFSPENGTINDLVGSDIDGQWRLHIYDNGGGDEGELEDWSLDIIRPGGNYTTTITGPGTVGAITYSGPSNSIATATVTPPVAEGTYTYTATTTDSNSTTATDTFVITVEDDEAPVITCIANGTRDTDPDSCTYTIIGTEFDATFTDNCTNGTITNNFNNTATLAGGTFPLGATSVLWTVNDGNGQIVTCTTVITVEDNQAPVITCPTPASIYYTNANDCFATLSFTATVDENCGSTPIVTYSFGGTAIAFPYNFPVGTSTVLAETVDGNNQTDSCSFNVVVEDNVLPTVICQNITVQLDATGNASIVAADIDNGSNDPCGIASLSVSPNSFSCSNVGDNTVTLTVTDNNGNISTCTATVTIEDNVNPSAVCQNITVQLDATGNASITGADIDNGSSDNCGITSITASPNTFNCSNVGANTVTLTVTDNNGNTNTCTATVTVEDNVLPTVVCQDITVQLDATGNATITAADIDNGSSDPCGSASLNLDTTSFNCSDIGGNTVTLTITDNNGNTASCSATVTVEDNVAPTAICQNITVQLDASGNASITTADIDNGSNDACGVVSLALDVTTFDCTNVGANTVTLTVTDTNGNTSTCTSTVTVQDNILPTTICQNITVQLDASGNASITAAEIDNGSYDNCGIASLSLDITSFDCSNIGANTVTLTATNSNGNTNTCTAIVTVEDNIPPTVICPADIVLNNCSFQNVQYTLPVSDNCSGPITIFQSQGLPSGSDYPINIIPGASTSTPHRFEITDAAGNMTICTFNVIIINSTISTLNVPTNITISNDPGQCSAIVDYVVTSSGTCSGASLVLDTPGFPSGSTFPVGTTTVTYSLNHVAQENLTKSFTVTVIDNENPTITCASNQSVIANASSCNATVTVIAPTFSDNCSAVLTNNITGTANASGIFPVGTTTITWTATDPAGLTATCTQDITVIDNEAPVLTCPGNFTRNVDSGNCSAIVTYTVPFSDNCGATLAQTDGTGLNSGSAFPVGTTTLEYTATDASGNATVCTFNVVVIDNELPIAVCQNITVTLDASGNANITAEDINNGTTVLGNSSDNCGIQSISLNNTNFDCSNLGTNPVTLTVTDNAGNIATCTATVTVLDPAANATVHIINDVSNNDSDVAICVGENLTFTATPTDGGATPTFEWFIDGASQGITFSPSFTPFTPLTVGVYNIHVVMQSSLTACTLPKVSNSIEVTVNDSPSVTAPTQICMGSTGNLTPNTGGTWTSNNPGVATVNNAGVITPIAPGTATFTFSSGSTTCNNTTNIVTINAFPTIASYPTGNTICESETHTMSPSTGGTWTSNSPGVATITNGGIITGVSPGNATFTFTNSTTNCTVTSTSIEVLGIPDITSVTASPNTVCAGDSSVLTANVQGAGGNTETIVNYDFNTGNNYNQLNDISTTPNINSNFYSPSNNNNIPFNTGNGTTGGAFTNNTPAGNSLMQVDDWRDGNPNGQPDDGRWRLDVDGNDLNNYEDLSISFQYRRATYWGYDKEIVVYYRYDTNPGAGTNWSGWTTTTVNVPRYNNNYVNNWNTAIINLPATFNNTDGLQFMFLVDDGSDSYWRDEPHIYIDNLQIQGTTVGNSVNYAWTANTGINAGLPANAGTPSTTNNVITVNPMVTTEYTLTVTNNDGCPKTETVTVNVFPSPEITIAADYCPADIASTPQDESNMVQLVASANQPIISWEWNTGETGNTIYVDIAGVYNVIATTANGCSAGATVNISQELVINGDFSFARQTVNGPFADNMTSLGFDFDGGYGYYANPILYQNRLTVTDNVQPFYLGIFRSVTDHTGDTAAQYLAVNGNDLTLAVWRQEITVEPNTDYYFAAWGIDISDPGNPGLRPTDLTFRINGTDVGTPLDLVKGADWDRFWGVWNSGTNTTAIVEIRNIDGDLQGNNFAIDDVSFATLSTFINLTSPPATENQTVCQNTPLENITFNVGGGLTGPTATGLPVGLTTTFDGLEYIISGTPTDTGTFNYTISTNASCGNKTFSGTIVVNPAPIVTITTPPTAVCASDGTILLSAVLSGSATGGVWSISGTPITTTMAGNVASATYTIVSSGLLTFTFTSNNPSGVCERAIETLDIEISPYVVATTGVNQTTANCATNQVTLTGNNVAGQWSVTSGQPANSYFFSDVNAYNATFTGESGETYTLQWEATNTGACNINTTALMDVIIPDCGANLVFDGGDDYINFDNNYNLNNSFSIEAWIKINNLTGTKTIISKRNGTSTASGYDLSMIGDRLYFRYNGSQIVSNYSMNTSKWYHVAVSYNGSYTMYIDGFEARGATAGSAPAGNTNKALIGAMDITDNSPTNYFNGGIDEVRIWNTALSVTQIREMMNQEIKTSTITTGNVEGVVVPMDISGGLLWNNLRGYYQMNTGDQTSVSGGIIQDISTVSPIPGKLNSMITNQAETAPIPYVSRQNNVWDNASTWSVGSVQQIPNSAANSIVANGLQTWNIVRTATNVTTNRTTGAPISGRTTVLGLLVDSNTLSIEGGQPIYVNKYLKIDGTLDLVGESQLLQPMGSIVDYSGIGKLERDQKGTANTFSYNYWGSPVSTSGTAASRTYTLDAIFNNGSTQVIWTSGYNGSPTPLTISNRWIYSFEEGLENDYSDWIYKSQTGSFNVGLGFTMKGSGASTSNQNYTFKGMPNNGDISANVTATNGAINQTLVGNPYPSAIDADQFIRDNIPGGNTGTTGSVDGALYFWKQASSNYSHITADYLGGYATFNLSGGTAAVSPPGVGGIGDAASAIPKQYIPVGQGFFVTAADYVDQVDTEVTFKNSQRIFKTQASGDSVFLRTENDEDNEDLIKRIRLNFTTPEGAIRPLLLAFTPNNEATEGFDYGYDAKNSDDNPSDMSFIIEDKKYVIQGVGQFNVDNMYPVTLDLGISGTIQIELTDLENFNDSIDVFVYDALLGTYSRINTVNYQIALDAGSHANRYFITFKEDAILNIVDEEFSNVVVNFLNATSEIYINVPTSIDIKQVYLVNMLGQTVRSWNATNAPLAHECKLPVSKISEGTYIIKVRTSDNKLINKKIVIDQN</sequence>
<dbReference type="Gene3D" id="2.60.40.1080">
    <property type="match status" value="1"/>
</dbReference>
<dbReference type="GO" id="GO:0004553">
    <property type="term" value="F:hydrolase activity, hydrolyzing O-glycosyl compounds"/>
    <property type="evidence" value="ECO:0007669"/>
    <property type="project" value="UniProtKB-ARBA"/>
</dbReference>
<comment type="caution">
    <text evidence="11">The sequence shown here is derived from an EMBL/GenBank/DDBJ whole genome shotgun (WGS) entry which is preliminary data.</text>
</comment>
<dbReference type="Gene3D" id="2.60.40.10">
    <property type="entry name" value="Immunoglobulins"/>
    <property type="match status" value="7"/>
</dbReference>
<evidence type="ECO:0000256" key="1">
    <source>
        <dbReference type="ARBA" id="ARBA00022670"/>
    </source>
</evidence>
<feature type="domain" description="HYR" evidence="8">
    <location>
        <begin position="1076"/>
        <end position="1164"/>
    </location>
</feature>
<proteinExistence type="predicted"/>
<evidence type="ECO:0000313" key="12">
    <source>
        <dbReference type="Proteomes" id="UP000625976"/>
    </source>
</evidence>
<dbReference type="InterPro" id="IPR007110">
    <property type="entry name" value="Ig-like_dom"/>
</dbReference>
<keyword evidence="12" id="KW-1185">Reference proteome</keyword>
<feature type="compositionally biased region" description="Low complexity" evidence="6">
    <location>
        <begin position="235"/>
        <end position="247"/>
    </location>
</feature>
<reference evidence="11" key="2">
    <citation type="submission" date="2020-09" db="EMBL/GenBank/DDBJ databases">
        <authorList>
            <person name="Sun Q."/>
            <person name="Zhou Y."/>
        </authorList>
    </citation>
    <scope>NUCLEOTIDE SEQUENCE</scope>
    <source>
        <strain evidence="11">CGMCC 1.12751</strain>
    </source>
</reference>
<dbReference type="PROSITE" id="PS50835">
    <property type="entry name" value="IG_LIKE"/>
    <property type="match status" value="1"/>
</dbReference>
<dbReference type="InterPro" id="IPR013783">
    <property type="entry name" value="Ig-like_fold"/>
</dbReference>
<keyword evidence="1" id="KW-0645">Protease</keyword>
<feature type="region of interest" description="Disordered" evidence="6">
    <location>
        <begin position="1824"/>
        <end position="1857"/>
    </location>
</feature>
<dbReference type="InterPro" id="IPR002884">
    <property type="entry name" value="P_dom"/>
</dbReference>
<dbReference type="InterPro" id="IPR003343">
    <property type="entry name" value="Big_2"/>
</dbReference>
<dbReference type="PANTHER" id="PTHR24273:SF32">
    <property type="entry name" value="HYALIN"/>
    <property type="match status" value="1"/>
</dbReference>
<dbReference type="InterPro" id="IPR022409">
    <property type="entry name" value="PKD/Chitinase_dom"/>
</dbReference>
<dbReference type="SMART" id="SM00560">
    <property type="entry name" value="LamGL"/>
    <property type="match status" value="1"/>
</dbReference>
<dbReference type="InterPro" id="IPR008979">
    <property type="entry name" value="Galactose-bd-like_sf"/>
</dbReference>
<feature type="domain" description="HYR" evidence="8">
    <location>
        <begin position="757"/>
        <end position="838"/>
    </location>
</feature>
<feature type="compositionally biased region" description="Low complexity" evidence="6">
    <location>
        <begin position="1824"/>
        <end position="1836"/>
    </location>
</feature>
<dbReference type="Proteomes" id="UP000625976">
    <property type="component" value="Unassembled WGS sequence"/>
</dbReference>
<dbReference type="PANTHER" id="PTHR24273">
    <property type="entry name" value="FI04643P-RELATED"/>
    <property type="match status" value="1"/>
</dbReference>